<protein>
    <submittedName>
        <fullName evidence="2">Glycosyltransferase</fullName>
    </submittedName>
</protein>
<dbReference type="Pfam" id="PF00535">
    <property type="entry name" value="Glycos_transf_2"/>
    <property type="match status" value="1"/>
</dbReference>
<sequence>MSNTPLVTVICLSYNHENFIDEAIGSIAKQTYYNIEIIIIDDASKDQSVGKIKSSLQKYNLTSTFLKLTDNIGNCKAFNKGLVKANGKYIIDFALDDVLLPNRIEDDVAFFESLNDDFGAIFSDAASIDSKGNKIKSSFFTRNANGTLAVPIKSGDLYERILQTPPLFSAPTITFRGSLLKELGGYDESLAYEDYDIWIRLSRNYKFAFYDTLTTLKRDVPSSLSKHFYKVRGNVLLRSTLKICVKARKINKSQQENQALNQSIRYHMRMAFFTENFYTTLGYASVLNKDNALNLVDKCVVLGTRLHIPMARFYKFYQTKRK</sequence>
<dbReference type="OrthoDB" id="396512at2"/>
<dbReference type="InterPro" id="IPR001173">
    <property type="entry name" value="Glyco_trans_2-like"/>
</dbReference>
<dbReference type="Gene3D" id="3.90.550.10">
    <property type="entry name" value="Spore Coat Polysaccharide Biosynthesis Protein SpsA, Chain A"/>
    <property type="match status" value="1"/>
</dbReference>
<evidence type="ECO:0000259" key="1">
    <source>
        <dbReference type="Pfam" id="PF00535"/>
    </source>
</evidence>
<dbReference type="GO" id="GO:0016740">
    <property type="term" value="F:transferase activity"/>
    <property type="evidence" value="ECO:0007669"/>
    <property type="project" value="UniProtKB-KW"/>
</dbReference>
<dbReference type="PANTHER" id="PTHR43685:SF2">
    <property type="entry name" value="GLYCOSYLTRANSFERASE 2-LIKE DOMAIN-CONTAINING PROTEIN"/>
    <property type="match status" value="1"/>
</dbReference>
<dbReference type="SUPFAM" id="SSF53448">
    <property type="entry name" value="Nucleotide-diphospho-sugar transferases"/>
    <property type="match status" value="1"/>
</dbReference>
<reference evidence="2 3" key="1">
    <citation type="submission" date="2018-12" db="EMBL/GenBank/DDBJ databases">
        <title>Flammeovirga pectinis sp. nov., isolated from the gut of the Korean scallop, Patinopecten yessoensis.</title>
        <authorList>
            <person name="Bae J.-W."/>
            <person name="Jeong Y.-S."/>
            <person name="Kang W."/>
        </authorList>
    </citation>
    <scope>NUCLEOTIDE SEQUENCE [LARGE SCALE GENOMIC DNA]</scope>
    <source>
        <strain evidence="2 3">L12M1</strain>
    </source>
</reference>
<dbReference type="AlphaFoldDB" id="A0A3Q9FJ33"/>
<name>A0A3Q9FJ33_9BACT</name>
<dbReference type="RefSeq" id="WP_126610912.1">
    <property type="nucleotide sequence ID" value="NZ_CP034562.1"/>
</dbReference>
<evidence type="ECO:0000313" key="2">
    <source>
        <dbReference type="EMBL" id="AZQ60943.1"/>
    </source>
</evidence>
<dbReference type="Proteomes" id="UP000267268">
    <property type="component" value="Chromosome 1"/>
</dbReference>
<dbReference type="InterPro" id="IPR050834">
    <property type="entry name" value="Glycosyltransf_2"/>
</dbReference>
<dbReference type="EMBL" id="CP034562">
    <property type="protein sequence ID" value="AZQ60943.1"/>
    <property type="molecule type" value="Genomic_DNA"/>
</dbReference>
<organism evidence="2 3">
    <name type="scientific">Flammeovirga pectinis</name>
    <dbReference type="NCBI Taxonomy" id="2494373"/>
    <lineage>
        <taxon>Bacteria</taxon>
        <taxon>Pseudomonadati</taxon>
        <taxon>Bacteroidota</taxon>
        <taxon>Cytophagia</taxon>
        <taxon>Cytophagales</taxon>
        <taxon>Flammeovirgaceae</taxon>
        <taxon>Flammeovirga</taxon>
    </lineage>
</organism>
<dbReference type="InterPro" id="IPR029044">
    <property type="entry name" value="Nucleotide-diphossugar_trans"/>
</dbReference>
<proteinExistence type="predicted"/>
<accession>A0A3Q9FJ33</accession>
<dbReference type="KEGG" id="fll:EI427_01550"/>
<evidence type="ECO:0000313" key="3">
    <source>
        <dbReference type="Proteomes" id="UP000267268"/>
    </source>
</evidence>
<gene>
    <name evidence="2" type="ORF">EI427_01550</name>
</gene>
<keyword evidence="3" id="KW-1185">Reference proteome</keyword>
<dbReference type="PANTHER" id="PTHR43685">
    <property type="entry name" value="GLYCOSYLTRANSFERASE"/>
    <property type="match status" value="1"/>
</dbReference>
<feature type="domain" description="Glycosyltransferase 2-like" evidence="1">
    <location>
        <begin position="8"/>
        <end position="132"/>
    </location>
</feature>
<keyword evidence="2" id="KW-0808">Transferase</keyword>